<dbReference type="Pfam" id="PF11958">
    <property type="entry name" value="DUF3472"/>
    <property type="match status" value="1"/>
</dbReference>
<dbReference type="InterPro" id="IPR021862">
    <property type="entry name" value="DUF3472"/>
</dbReference>
<proteinExistence type="predicted"/>
<dbReference type="EMBL" id="JASJQH010004693">
    <property type="protein sequence ID" value="KAK9753749.1"/>
    <property type="molecule type" value="Genomic_DNA"/>
</dbReference>
<keyword evidence="3" id="KW-1185">Reference proteome</keyword>
<feature type="region of interest" description="Disordered" evidence="1">
    <location>
        <begin position="166"/>
        <end position="191"/>
    </location>
</feature>
<sequence length="316" mass="35939">MCEEHCAEGSAAQVMLHGAAWQPGVKYRFKVDVERDGENEIYTAQMYKDNKWNLIAKALGPNYANKGLGYLYQFLETYERDYEYQRVGVYSEQFYQVEGNTTWIPVLSVSPFKNPNRNHLYYAYSAALTEEKNGIVLSLDGDGPGNADGTTYMKSLYYNSKNIHFPEQTPKKMSSSTTTSKPPKKTQAKQDTLRKFQITDATCYCNDVSTLSSPVYMDDFLVALQDQGYWWDRAAQQSNSEHEFLYNGTSAAGRDYTAVTKINTQKPFDGVQSISAMLYECFIESETVPGYNNELIPSECSVHTNYNEVIAETQFF</sequence>
<organism evidence="2 3">
    <name type="scientific">Basidiobolus ranarum</name>
    <dbReference type="NCBI Taxonomy" id="34480"/>
    <lineage>
        <taxon>Eukaryota</taxon>
        <taxon>Fungi</taxon>
        <taxon>Fungi incertae sedis</taxon>
        <taxon>Zoopagomycota</taxon>
        <taxon>Entomophthoromycotina</taxon>
        <taxon>Basidiobolomycetes</taxon>
        <taxon>Basidiobolales</taxon>
        <taxon>Basidiobolaceae</taxon>
        <taxon>Basidiobolus</taxon>
    </lineage>
</organism>
<evidence type="ECO:0000313" key="2">
    <source>
        <dbReference type="EMBL" id="KAK9753749.1"/>
    </source>
</evidence>
<feature type="compositionally biased region" description="Low complexity" evidence="1">
    <location>
        <begin position="171"/>
        <end position="181"/>
    </location>
</feature>
<gene>
    <name evidence="2" type="ORF">K7432_017932</name>
</gene>
<dbReference type="Proteomes" id="UP001479436">
    <property type="component" value="Unassembled WGS sequence"/>
</dbReference>
<evidence type="ECO:0000313" key="3">
    <source>
        <dbReference type="Proteomes" id="UP001479436"/>
    </source>
</evidence>
<reference evidence="2 3" key="1">
    <citation type="submission" date="2023-04" db="EMBL/GenBank/DDBJ databases">
        <title>Genome of Basidiobolus ranarum AG-B5.</title>
        <authorList>
            <person name="Stajich J.E."/>
            <person name="Carter-House D."/>
            <person name="Gryganskyi A."/>
        </authorList>
    </citation>
    <scope>NUCLEOTIDE SEQUENCE [LARGE SCALE GENOMIC DNA]</scope>
    <source>
        <strain evidence="2 3">AG-B5</strain>
    </source>
</reference>
<protein>
    <submittedName>
        <fullName evidence="2">Uncharacterized protein</fullName>
    </submittedName>
</protein>
<name>A0ABR2WCS0_9FUNG</name>
<evidence type="ECO:0000256" key="1">
    <source>
        <dbReference type="SAM" id="MobiDB-lite"/>
    </source>
</evidence>
<accession>A0ABR2WCS0</accession>
<comment type="caution">
    <text evidence="2">The sequence shown here is derived from an EMBL/GenBank/DDBJ whole genome shotgun (WGS) entry which is preliminary data.</text>
</comment>